<dbReference type="GO" id="GO:0045087">
    <property type="term" value="P:innate immune response"/>
    <property type="evidence" value="ECO:0007669"/>
    <property type="project" value="TreeGrafter"/>
</dbReference>
<dbReference type="PANTHER" id="PTHR19441:SF95">
    <property type="entry name" value="PERLWAPIN ISOFORM X1"/>
    <property type="match status" value="1"/>
</dbReference>
<organism evidence="2 3">
    <name type="scientific">Kryptolebias marmoratus</name>
    <name type="common">Mangrove killifish</name>
    <name type="synonym">Rivulus marmoratus</name>
    <dbReference type="NCBI Taxonomy" id="37003"/>
    <lineage>
        <taxon>Eukaryota</taxon>
        <taxon>Metazoa</taxon>
        <taxon>Chordata</taxon>
        <taxon>Craniata</taxon>
        <taxon>Vertebrata</taxon>
        <taxon>Euteleostomi</taxon>
        <taxon>Actinopterygii</taxon>
        <taxon>Neopterygii</taxon>
        <taxon>Teleostei</taxon>
        <taxon>Neoteleostei</taxon>
        <taxon>Acanthomorphata</taxon>
        <taxon>Ovalentaria</taxon>
        <taxon>Atherinomorphae</taxon>
        <taxon>Cyprinodontiformes</taxon>
        <taxon>Rivulidae</taxon>
        <taxon>Kryptolebias</taxon>
    </lineage>
</organism>
<dbReference type="Pfam" id="PF00095">
    <property type="entry name" value="WAP"/>
    <property type="match status" value="2"/>
</dbReference>
<keyword evidence="3" id="KW-1185">Reference proteome</keyword>
<sequence length="124" mass="13733">RNLNKSCPSHLVLKLLSEQSHVEIKYETLSLCPDSTGTETCDDLCYSDSDCFNGKKCCYNGCGYDGRQCMAPVLMKPGLCGWLLFLPPCHDHCRDDSDCGGEKKCCQKGSGHSCEDPFFSFKLS</sequence>
<reference evidence="2" key="2">
    <citation type="submission" date="2025-09" db="UniProtKB">
        <authorList>
            <consortium name="Ensembl"/>
        </authorList>
    </citation>
    <scope>IDENTIFICATION</scope>
</reference>
<dbReference type="AlphaFoldDB" id="A0A3Q3ARW7"/>
<dbReference type="Proteomes" id="UP000264800">
    <property type="component" value="Unplaced"/>
</dbReference>
<dbReference type="InterPro" id="IPR008197">
    <property type="entry name" value="WAP_dom"/>
</dbReference>
<name>A0A3Q3ARW7_KRYMA</name>
<dbReference type="PROSITE" id="PS51390">
    <property type="entry name" value="WAP"/>
    <property type="match status" value="1"/>
</dbReference>
<dbReference type="GeneTree" id="ENSGT01100000263740"/>
<feature type="domain" description="WAP" evidence="1">
    <location>
        <begin position="25"/>
        <end position="73"/>
    </location>
</feature>
<dbReference type="GO" id="GO:0005615">
    <property type="term" value="C:extracellular space"/>
    <property type="evidence" value="ECO:0007669"/>
    <property type="project" value="TreeGrafter"/>
</dbReference>
<dbReference type="GO" id="GO:0004867">
    <property type="term" value="F:serine-type endopeptidase inhibitor activity"/>
    <property type="evidence" value="ECO:0007669"/>
    <property type="project" value="TreeGrafter"/>
</dbReference>
<dbReference type="GO" id="GO:0019731">
    <property type="term" value="P:antibacterial humoral response"/>
    <property type="evidence" value="ECO:0007669"/>
    <property type="project" value="TreeGrafter"/>
</dbReference>
<dbReference type="PRINTS" id="PR00003">
    <property type="entry name" value="4DISULPHCORE"/>
</dbReference>
<dbReference type="SMART" id="SM00217">
    <property type="entry name" value="WAP"/>
    <property type="match status" value="2"/>
</dbReference>
<evidence type="ECO:0000259" key="1">
    <source>
        <dbReference type="PROSITE" id="PS51390"/>
    </source>
</evidence>
<accession>A0A3Q3ARW7</accession>
<proteinExistence type="predicted"/>
<dbReference type="InterPro" id="IPR050514">
    <property type="entry name" value="WAP_four-disulfide_core"/>
</dbReference>
<evidence type="ECO:0000313" key="2">
    <source>
        <dbReference type="Ensembl" id="ENSKMAP00000019683.1"/>
    </source>
</evidence>
<protein>
    <recommendedName>
        <fullName evidence="1">WAP domain-containing protein</fullName>
    </recommendedName>
</protein>
<dbReference type="PANTHER" id="PTHR19441">
    <property type="entry name" value="WHEY ACDIC PROTEIN WAP"/>
    <property type="match status" value="1"/>
</dbReference>
<dbReference type="InterPro" id="IPR036645">
    <property type="entry name" value="Elafin-like_sf"/>
</dbReference>
<dbReference type="SUPFAM" id="SSF57256">
    <property type="entry name" value="Elafin-like"/>
    <property type="match status" value="2"/>
</dbReference>
<evidence type="ECO:0000313" key="3">
    <source>
        <dbReference type="Proteomes" id="UP000264800"/>
    </source>
</evidence>
<dbReference type="Gene3D" id="4.10.75.10">
    <property type="entry name" value="Elafin-like"/>
    <property type="match status" value="2"/>
</dbReference>
<reference evidence="2" key="1">
    <citation type="submission" date="2025-08" db="UniProtKB">
        <authorList>
            <consortium name="Ensembl"/>
        </authorList>
    </citation>
    <scope>IDENTIFICATION</scope>
</reference>
<dbReference type="Ensembl" id="ENSKMAT00000019948.1">
    <property type="protein sequence ID" value="ENSKMAP00000019683.1"/>
    <property type="gene ID" value="ENSKMAG00000014620.1"/>
</dbReference>